<evidence type="ECO:0000256" key="4">
    <source>
        <dbReference type="ARBA" id="ARBA00022989"/>
    </source>
</evidence>
<protein>
    <submittedName>
        <fullName evidence="8">Type II secretion system F family protein</fullName>
    </submittedName>
</protein>
<name>A0A3P1SVD6_9GAMM</name>
<dbReference type="EMBL" id="RQXV01000001">
    <property type="protein sequence ID" value="RRD01184.1"/>
    <property type="molecule type" value="Genomic_DNA"/>
</dbReference>
<dbReference type="Gene3D" id="1.20.81.30">
    <property type="entry name" value="Type II secretion system (T2SS), domain F"/>
    <property type="match status" value="1"/>
</dbReference>
<dbReference type="Proteomes" id="UP000267535">
    <property type="component" value="Unassembled WGS sequence"/>
</dbReference>
<evidence type="ECO:0000313" key="8">
    <source>
        <dbReference type="EMBL" id="RRD01184.1"/>
    </source>
</evidence>
<organism evidence="8 9">
    <name type="scientific">Amphritea balenae</name>
    <dbReference type="NCBI Taxonomy" id="452629"/>
    <lineage>
        <taxon>Bacteria</taxon>
        <taxon>Pseudomonadati</taxon>
        <taxon>Pseudomonadota</taxon>
        <taxon>Gammaproteobacteria</taxon>
        <taxon>Oceanospirillales</taxon>
        <taxon>Oceanospirillaceae</taxon>
        <taxon>Amphritea</taxon>
    </lineage>
</organism>
<keyword evidence="9" id="KW-1185">Reference proteome</keyword>
<dbReference type="AlphaFoldDB" id="A0A3P1SVD6"/>
<feature type="transmembrane region" description="Helical" evidence="6">
    <location>
        <begin position="264"/>
        <end position="284"/>
    </location>
</feature>
<comment type="subcellular location">
    <subcellularLocation>
        <location evidence="1">Cell membrane</location>
        <topology evidence="1">Multi-pass membrane protein</topology>
    </subcellularLocation>
</comment>
<evidence type="ECO:0000313" key="9">
    <source>
        <dbReference type="Proteomes" id="UP000267535"/>
    </source>
</evidence>
<sequence>MSEQTIFIAMVFIAVFMLVMGLTVPVFGENSSNRSRIRKRIKEMLPEADAKAITVLLRKKYLKSLSPTERWLESLPGMETLADMLEKAGYKSRAYQLVFGILLITLTTMILAWLLTRIWLVVAVIGICTIAVPFIKIIHARRQRIAIFEENLPDAIDVMKRAVKAGHPFSDALRLVGEEMEGPVAQEFKLTFADLNYGNDLRRALLGLLHRVPSVTVMVLVSSILIQKETGGNLTEILEQISRVIRSRFRFNRRVKTLSAEGRLSAWILALVPFALFIIIGITTPDYIPMLLDDPLGLQMIVIAFFMMMTGIIWIRNLLRIEV</sequence>
<dbReference type="InterPro" id="IPR042094">
    <property type="entry name" value="T2SS_GspF_sf"/>
</dbReference>
<comment type="caution">
    <text evidence="8">The sequence shown here is derived from an EMBL/GenBank/DDBJ whole genome shotgun (WGS) entry which is preliminary data.</text>
</comment>
<proteinExistence type="predicted"/>
<dbReference type="OrthoDB" id="5611741at2"/>
<evidence type="ECO:0000256" key="3">
    <source>
        <dbReference type="ARBA" id="ARBA00022692"/>
    </source>
</evidence>
<keyword evidence="2" id="KW-1003">Cell membrane</keyword>
<reference evidence="8 9" key="1">
    <citation type="submission" date="2018-11" db="EMBL/GenBank/DDBJ databases">
        <title>The draft genome sequence of Amphritea balenae JAMM 1525T.</title>
        <authorList>
            <person name="Fang Z."/>
            <person name="Zhang Y."/>
            <person name="Han X."/>
        </authorList>
    </citation>
    <scope>NUCLEOTIDE SEQUENCE [LARGE SCALE GENOMIC DNA]</scope>
    <source>
        <strain evidence="8 9">JAMM 1525</strain>
    </source>
</reference>
<feature type="transmembrane region" description="Helical" evidence="6">
    <location>
        <begin position="296"/>
        <end position="315"/>
    </location>
</feature>
<keyword evidence="4 6" id="KW-1133">Transmembrane helix</keyword>
<evidence type="ECO:0000256" key="5">
    <source>
        <dbReference type="ARBA" id="ARBA00023136"/>
    </source>
</evidence>
<evidence type="ECO:0000256" key="6">
    <source>
        <dbReference type="SAM" id="Phobius"/>
    </source>
</evidence>
<evidence type="ECO:0000256" key="2">
    <source>
        <dbReference type="ARBA" id="ARBA00022475"/>
    </source>
</evidence>
<keyword evidence="5 6" id="KW-0472">Membrane</keyword>
<evidence type="ECO:0000259" key="7">
    <source>
        <dbReference type="Pfam" id="PF00482"/>
    </source>
</evidence>
<feature type="transmembrane region" description="Helical" evidence="6">
    <location>
        <begin position="118"/>
        <end position="138"/>
    </location>
</feature>
<dbReference type="GO" id="GO:0005886">
    <property type="term" value="C:plasma membrane"/>
    <property type="evidence" value="ECO:0007669"/>
    <property type="project" value="UniProtKB-SubCell"/>
</dbReference>
<feature type="domain" description="Type II secretion system protein GspF" evidence="7">
    <location>
        <begin position="156"/>
        <end position="280"/>
    </location>
</feature>
<dbReference type="RefSeq" id="WP_124924256.1">
    <property type="nucleotide sequence ID" value="NZ_BMOH01000001.1"/>
</dbReference>
<dbReference type="PANTHER" id="PTHR35007:SF1">
    <property type="entry name" value="PILUS ASSEMBLY PROTEIN"/>
    <property type="match status" value="1"/>
</dbReference>
<feature type="transmembrane region" description="Helical" evidence="6">
    <location>
        <begin position="6"/>
        <end position="28"/>
    </location>
</feature>
<gene>
    <name evidence="8" type="ORF">EHS89_01070</name>
</gene>
<keyword evidence="3 6" id="KW-0812">Transmembrane</keyword>
<dbReference type="PANTHER" id="PTHR35007">
    <property type="entry name" value="INTEGRAL MEMBRANE PROTEIN-RELATED"/>
    <property type="match status" value="1"/>
</dbReference>
<dbReference type="Pfam" id="PF00482">
    <property type="entry name" value="T2SSF"/>
    <property type="match status" value="1"/>
</dbReference>
<dbReference type="InterPro" id="IPR018076">
    <property type="entry name" value="T2SS_GspF_dom"/>
</dbReference>
<feature type="transmembrane region" description="Helical" evidence="6">
    <location>
        <begin position="94"/>
        <end position="112"/>
    </location>
</feature>
<accession>A0A3P1SVD6</accession>
<evidence type="ECO:0000256" key="1">
    <source>
        <dbReference type="ARBA" id="ARBA00004651"/>
    </source>
</evidence>